<dbReference type="GO" id="GO:0016020">
    <property type="term" value="C:membrane"/>
    <property type="evidence" value="ECO:0000318"/>
    <property type="project" value="GO_Central"/>
</dbReference>
<feature type="transmembrane region" description="Helical" evidence="1">
    <location>
        <begin position="261"/>
        <end position="283"/>
    </location>
</feature>
<reference evidence="2" key="1">
    <citation type="submission" date="2006-10" db="EMBL/GenBank/DDBJ databases">
        <authorList>
            <person name="Amadeo P."/>
            <person name="Zhao Q."/>
            <person name="Wortman J."/>
            <person name="Fraser-Liggett C."/>
            <person name="Carlton J."/>
        </authorList>
    </citation>
    <scope>NUCLEOTIDE SEQUENCE</scope>
    <source>
        <strain evidence="2">G3</strain>
    </source>
</reference>
<feature type="transmembrane region" description="Helical" evidence="1">
    <location>
        <begin position="99"/>
        <end position="117"/>
    </location>
</feature>
<feature type="transmembrane region" description="Helical" evidence="1">
    <location>
        <begin position="73"/>
        <end position="93"/>
    </location>
</feature>
<sequence>MIDNLDLRYIAILSALTAIACDVIVKLISTVKSDLPSFRYRPFSKPFTISFLISIGTSIISTIQKPNCPLRTAIVFLIPSVLSAMFLLLFNYAVVNGQAFVSFVIRQICMIFIPLILTFKKPRSYQYLVIGIASISLILAFVSHIGSIIYPFLALISMLFKLGQIYAESKLLQKYDIEPSTLLGLEGIWSTIFILFLVFPIVYLIPGSDVSSLSGGALENAYDAVIMIFTTPRIALGTAIIIFTSYLSQQTTLLLSNAKDSLPYVVSDIIGSIGAFIIFSLLASDETLFTSADGPLQIVALILYCCATLLGNRIIKLPWFQYSEWGQLGEGGEIPNEIDDLPVEE</sequence>
<evidence type="ECO:0000256" key="1">
    <source>
        <dbReference type="SAM" id="Phobius"/>
    </source>
</evidence>
<dbReference type="AlphaFoldDB" id="A2FQV0"/>
<feature type="transmembrane region" description="Helical" evidence="1">
    <location>
        <begin position="225"/>
        <end position="249"/>
    </location>
</feature>
<feature type="transmembrane region" description="Helical" evidence="1">
    <location>
        <begin position="295"/>
        <end position="315"/>
    </location>
</feature>
<dbReference type="OrthoDB" id="10582365at2759"/>
<feature type="transmembrane region" description="Helical" evidence="1">
    <location>
        <begin position="124"/>
        <end position="142"/>
    </location>
</feature>
<feature type="transmembrane region" description="Helical" evidence="1">
    <location>
        <begin position="43"/>
        <end position="61"/>
    </location>
</feature>
<protein>
    <recommendedName>
        <fullName evidence="4">EamA domain-containing protein</fullName>
    </recommendedName>
</protein>
<name>A2FQV0_TRIV3</name>
<dbReference type="RefSeq" id="XP_001305649.1">
    <property type="nucleotide sequence ID" value="XM_001305648.1"/>
</dbReference>
<keyword evidence="3" id="KW-1185">Reference proteome</keyword>
<dbReference type="KEGG" id="tva:4750432"/>
<evidence type="ECO:0000313" key="2">
    <source>
        <dbReference type="EMBL" id="EAX92719.1"/>
    </source>
</evidence>
<dbReference type="PANTHER" id="PTHR13146">
    <property type="match status" value="1"/>
</dbReference>
<dbReference type="STRING" id="5722.A2FQV0"/>
<gene>
    <name evidence="2" type="ORF">TVAG_220820</name>
</gene>
<feature type="transmembrane region" description="Helical" evidence="1">
    <location>
        <begin position="187"/>
        <end position="205"/>
    </location>
</feature>
<evidence type="ECO:0008006" key="4">
    <source>
        <dbReference type="Google" id="ProtNLM"/>
    </source>
</evidence>
<keyword evidence="1" id="KW-1133">Transmembrane helix</keyword>
<proteinExistence type="predicted"/>
<feature type="transmembrane region" description="Helical" evidence="1">
    <location>
        <begin position="7"/>
        <end position="31"/>
    </location>
</feature>
<organism evidence="2 3">
    <name type="scientific">Trichomonas vaginalis (strain ATCC PRA-98 / G3)</name>
    <dbReference type="NCBI Taxonomy" id="412133"/>
    <lineage>
        <taxon>Eukaryota</taxon>
        <taxon>Metamonada</taxon>
        <taxon>Parabasalia</taxon>
        <taxon>Trichomonadida</taxon>
        <taxon>Trichomonadidae</taxon>
        <taxon>Trichomonas</taxon>
    </lineage>
</organism>
<dbReference type="EMBL" id="DS113951">
    <property type="protein sequence ID" value="EAX92719.1"/>
    <property type="molecule type" value="Genomic_DNA"/>
</dbReference>
<dbReference type="InParanoid" id="A2FQV0"/>
<reference evidence="2" key="2">
    <citation type="journal article" date="2007" name="Science">
        <title>Draft genome sequence of the sexually transmitted pathogen Trichomonas vaginalis.</title>
        <authorList>
            <person name="Carlton J.M."/>
            <person name="Hirt R.P."/>
            <person name="Silva J.C."/>
            <person name="Delcher A.L."/>
            <person name="Schatz M."/>
            <person name="Zhao Q."/>
            <person name="Wortman J.R."/>
            <person name="Bidwell S.L."/>
            <person name="Alsmark U.C.M."/>
            <person name="Besteiro S."/>
            <person name="Sicheritz-Ponten T."/>
            <person name="Noel C.J."/>
            <person name="Dacks J.B."/>
            <person name="Foster P.G."/>
            <person name="Simillion C."/>
            <person name="Van de Peer Y."/>
            <person name="Miranda-Saavedra D."/>
            <person name="Barton G.J."/>
            <person name="Westrop G.D."/>
            <person name="Mueller S."/>
            <person name="Dessi D."/>
            <person name="Fiori P.L."/>
            <person name="Ren Q."/>
            <person name="Paulsen I."/>
            <person name="Zhang H."/>
            <person name="Bastida-Corcuera F.D."/>
            <person name="Simoes-Barbosa A."/>
            <person name="Brown M.T."/>
            <person name="Hayes R.D."/>
            <person name="Mukherjee M."/>
            <person name="Okumura C.Y."/>
            <person name="Schneider R."/>
            <person name="Smith A.J."/>
            <person name="Vanacova S."/>
            <person name="Villalvazo M."/>
            <person name="Haas B.J."/>
            <person name="Pertea M."/>
            <person name="Feldblyum T.V."/>
            <person name="Utterback T.R."/>
            <person name="Shu C.L."/>
            <person name="Osoegawa K."/>
            <person name="de Jong P.J."/>
            <person name="Hrdy I."/>
            <person name="Horvathova L."/>
            <person name="Zubacova Z."/>
            <person name="Dolezal P."/>
            <person name="Malik S.B."/>
            <person name="Logsdon J.M. Jr."/>
            <person name="Henze K."/>
            <person name="Gupta A."/>
            <person name="Wang C.C."/>
            <person name="Dunne R.L."/>
            <person name="Upcroft J.A."/>
            <person name="Upcroft P."/>
            <person name="White O."/>
            <person name="Salzberg S.L."/>
            <person name="Tang P."/>
            <person name="Chiu C.-H."/>
            <person name="Lee Y.-S."/>
            <person name="Embley T.M."/>
            <person name="Coombs G.H."/>
            <person name="Mottram J.C."/>
            <person name="Tachezy J."/>
            <person name="Fraser-Liggett C.M."/>
            <person name="Johnson P.J."/>
        </authorList>
    </citation>
    <scope>NUCLEOTIDE SEQUENCE [LARGE SCALE GENOMIC DNA]</scope>
    <source>
        <strain evidence="2">G3</strain>
    </source>
</reference>
<keyword evidence="1" id="KW-0812">Transmembrane</keyword>
<accession>A2FQV0</accession>
<dbReference type="VEuPathDB" id="TrichDB:TVAG_220820"/>
<dbReference type="PANTHER" id="PTHR13146:SF6">
    <property type="entry name" value="THH1_TOM1_TOM3 DOMAIN-CONTAINING PROTEIN"/>
    <property type="match status" value="1"/>
</dbReference>
<dbReference type="VEuPathDB" id="TrichDB:TVAGG3_0513940"/>
<dbReference type="Proteomes" id="UP000001542">
    <property type="component" value="Unassembled WGS sequence"/>
</dbReference>
<keyword evidence="1" id="KW-0472">Membrane</keyword>
<evidence type="ECO:0000313" key="3">
    <source>
        <dbReference type="Proteomes" id="UP000001542"/>
    </source>
</evidence>